<gene>
    <name evidence="2" type="ORF">LRS13_10730</name>
</gene>
<dbReference type="RefSeq" id="WP_353866400.1">
    <property type="nucleotide sequence ID" value="NZ_CP088295.1"/>
</dbReference>
<dbReference type="SMART" id="SM00849">
    <property type="entry name" value="Lactamase_B"/>
    <property type="match status" value="1"/>
</dbReference>
<reference evidence="3" key="1">
    <citation type="submission" date="2021-11" db="EMBL/GenBank/DDBJ databases">
        <title>Cultivation dependent microbiological survey of springs from the worlds oldest radium mine currently devoted to the extraction of radon-saturated water.</title>
        <authorList>
            <person name="Kapinusova G."/>
            <person name="Smrhova T."/>
            <person name="Strejcek M."/>
            <person name="Suman J."/>
            <person name="Jani K."/>
            <person name="Pajer P."/>
            <person name="Uhlik O."/>
        </authorList>
    </citation>
    <scope>NUCLEOTIDE SEQUENCE [LARGE SCALE GENOMIC DNA]</scope>
    <source>
        <strain evidence="3">J379</strain>
    </source>
</reference>
<organism evidence="2 3">
    <name type="scientific">Svornostia abyssi</name>
    <dbReference type="NCBI Taxonomy" id="2898438"/>
    <lineage>
        <taxon>Bacteria</taxon>
        <taxon>Bacillati</taxon>
        <taxon>Actinomycetota</taxon>
        <taxon>Thermoleophilia</taxon>
        <taxon>Solirubrobacterales</taxon>
        <taxon>Baekduiaceae</taxon>
        <taxon>Svornostia</taxon>
    </lineage>
</organism>
<dbReference type="InterPro" id="IPR050114">
    <property type="entry name" value="UPF0173_UPF0282_UlaG_hydrolase"/>
</dbReference>
<dbReference type="PANTHER" id="PTHR43546">
    <property type="entry name" value="UPF0173 METAL-DEPENDENT HYDROLASE MJ1163-RELATED"/>
    <property type="match status" value="1"/>
</dbReference>
<sequence length="251" mass="27194">MDRVAFLGHATTLVDLHGTRVLTDPILRDRMLHLRRHGPTPAPEHHAGLDAVLLSHLHHDHLDIPSLQRIDPSIPLVVPAGARPALRKLGRREIHELREGETAQIGGLDVTAVRAEHSGRRALGPEADALGYMLRGTGGGSKSVYFAGDTDLYDEMDGLGDIDVALVPVWGWGPSLGPGHLDPERAAAATALLNPRVAVPIHWGTFYPRGLHKVRPDPLRDPPHRYAAESARVAPGTEVRILQPGEETALD</sequence>
<proteinExistence type="predicted"/>
<dbReference type="Gene3D" id="3.60.15.10">
    <property type="entry name" value="Ribonuclease Z/Hydroxyacylglutathione hydrolase-like"/>
    <property type="match status" value="1"/>
</dbReference>
<evidence type="ECO:0000259" key="1">
    <source>
        <dbReference type="SMART" id="SM00849"/>
    </source>
</evidence>
<dbReference type="EMBL" id="CP088295">
    <property type="protein sequence ID" value="UUY05963.1"/>
    <property type="molecule type" value="Genomic_DNA"/>
</dbReference>
<dbReference type="SUPFAM" id="SSF56281">
    <property type="entry name" value="Metallo-hydrolase/oxidoreductase"/>
    <property type="match status" value="1"/>
</dbReference>
<keyword evidence="3" id="KW-1185">Reference proteome</keyword>
<dbReference type="InterPro" id="IPR001279">
    <property type="entry name" value="Metallo-B-lactamas"/>
</dbReference>
<dbReference type="Proteomes" id="UP001058860">
    <property type="component" value="Chromosome"/>
</dbReference>
<name>A0ABY5PMN0_9ACTN</name>
<evidence type="ECO:0000313" key="2">
    <source>
        <dbReference type="EMBL" id="UUY05963.1"/>
    </source>
</evidence>
<evidence type="ECO:0000313" key="3">
    <source>
        <dbReference type="Proteomes" id="UP001058860"/>
    </source>
</evidence>
<accession>A0ABY5PMN0</accession>
<dbReference type="Pfam" id="PF12706">
    <property type="entry name" value="Lactamase_B_2"/>
    <property type="match status" value="1"/>
</dbReference>
<feature type="domain" description="Metallo-beta-lactamase" evidence="1">
    <location>
        <begin position="8"/>
        <end position="180"/>
    </location>
</feature>
<dbReference type="PANTHER" id="PTHR43546:SF3">
    <property type="entry name" value="UPF0173 METAL-DEPENDENT HYDROLASE MJ1163"/>
    <property type="match status" value="1"/>
</dbReference>
<protein>
    <submittedName>
        <fullName evidence="2">MBL fold metallo-hydrolase</fullName>
    </submittedName>
</protein>
<dbReference type="InterPro" id="IPR036866">
    <property type="entry name" value="RibonucZ/Hydroxyglut_hydro"/>
</dbReference>